<dbReference type="AlphaFoldDB" id="A0AA46CBX2"/>
<comment type="caution">
    <text evidence="2">The sequence shown here is derived from an EMBL/GenBank/DDBJ whole genome shotgun (WGS) entry which is preliminary data.</text>
</comment>
<protein>
    <recommendedName>
        <fullName evidence="1">HNH endonuclease 5 domain-containing protein</fullName>
    </recommendedName>
</protein>
<keyword evidence="3" id="KW-1185">Reference proteome</keyword>
<organism evidence="2 3">
    <name type="scientific">Xanthomonas euroxanthea</name>
    <dbReference type="NCBI Taxonomy" id="2259622"/>
    <lineage>
        <taxon>Bacteria</taxon>
        <taxon>Pseudomonadati</taxon>
        <taxon>Pseudomonadota</taxon>
        <taxon>Gammaproteobacteria</taxon>
        <taxon>Lysobacterales</taxon>
        <taxon>Lysobacteraceae</taxon>
        <taxon>Xanthomonas</taxon>
    </lineage>
</organism>
<dbReference type="Pfam" id="PF14279">
    <property type="entry name" value="HNH_5"/>
    <property type="match status" value="1"/>
</dbReference>
<accession>A0AA46CBX2</accession>
<proteinExistence type="predicted"/>
<gene>
    <name evidence="2" type="ORF">CPBF424_37360</name>
</gene>
<reference evidence="2 3" key="1">
    <citation type="submission" date="2018-06" db="EMBL/GenBank/DDBJ databases">
        <authorList>
            <person name="Pothier F. J."/>
        </authorList>
    </citation>
    <scope>NUCLEOTIDE SEQUENCE [LARGE SCALE GENOMIC DNA]</scope>
    <source>
        <strain evidence="2 3">CPBF 424</strain>
    </source>
</reference>
<dbReference type="EMBL" id="UIHB01000007">
    <property type="protein sequence ID" value="SUZ29887.1"/>
    <property type="molecule type" value="Genomic_DNA"/>
</dbReference>
<name>A0AA46CBX2_9XANT</name>
<evidence type="ECO:0000313" key="2">
    <source>
        <dbReference type="EMBL" id="SUZ29887.1"/>
    </source>
</evidence>
<dbReference type="RefSeq" id="WP_203213515.1">
    <property type="nucleotide sequence ID" value="NZ_LR994544.1"/>
</dbReference>
<evidence type="ECO:0000313" key="3">
    <source>
        <dbReference type="Proteomes" id="UP000254168"/>
    </source>
</evidence>
<dbReference type="InterPro" id="IPR029471">
    <property type="entry name" value="HNH_5"/>
</dbReference>
<feature type="domain" description="HNH endonuclease 5" evidence="1">
    <location>
        <begin position="9"/>
        <end position="62"/>
    </location>
</feature>
<dbReference type="Proteomes" id="UP000254168">
    <property type="component" value="Unassembled WGS sequence"/>
</dbReference>
<evidence type="ECO:0000259" key="1">
    <source>
        <dbReference type="Pfam" id="PF14279"/>
    </source>
</evidence>
<sequence>MQKSFDIECIYCDGASPQIFGINEGSKEHVILSSIGGRKSSRNVCCEICNTRLGNEIDMEFSLKLAPLSNLFGIKTDRKGRAPTLSTEHCLDGEPLVVAPGGRFELKQASIRENRLEDGKIEISVVARTTEEADRLRDQYIRKFNGATLSDPIYVAKSTPSPTISHRFSFETNEKRSSAKMLLTLLATCVNPKRIRSAEMRHAIEFILGKGELDLPVMPWLCMEIPAVDKKYRFGHTAAVFASGTSREVLGVLVLFGAIKVTARLSNCWTGPTLGKMYCIDPVTGEGETNEVSNDEVDRCVSSYVQDGRPSNEEFAKDWRLMLAELKRRHQEKQVHEFMTELLGNVTPDANPEELRKIIEESVDRFVHEVMRLPYERKINT</sequence>